<name>A0ABR9HZH2_9PSEU</name>
<evidence type="ECO:0000313" key="2">
    <source>
        <dbReference type="Proteomes" id="UP000631670"/>
    </source>
</evidence>
<comment type="caution">
    <text evidence="1">The sequence shown here is derived from an EMBL/GenBank/DDBJ whole genome shotgun (WGS) entry which is preliminary data.</text>
</comment>
<accession>A0ABR9HZH2</accession>
<keyword evidence="2" id="KW-1185">Reference proteome</keyword>
<sequence>MDERVGAQAAAVELAWVDGGAVEQDQQLAGGFGR</sequence>
<organism evidence="1 2">
    <name type="scientific">Amycolatopsis lexingtonensis</name>
    <dbReference type="NCBI Taxonomy" id="218822"/>
    <lineage>
        <taxon>Bacteria</taxon>
        <taxon>Bacillati</taxon>
        <taxon>Actinomycetota</taxon>
        <taxon>Actinomycetes</taxon>
        <taxon>Pseudonocardiales</taxon>
        <taxon>Pseudonocardiaceae</taxon>
        <taxon>Amycolatopsis</taxon>
    </lineage>
</organism>
<protein>
    <submittedName>
        <fullName evidence="1">Uncharacterized protein</fullName>
    </submittedName>
</protein>
<gene>
    <name evidence="1" type="ORF">H4696_003435</name>
</gene>
<dbReference type="EMBL" id="JADBEG010000001">
    <property type="protein sequence ID" value="MBE1496335.1"/>
    <property type="molecule type" value="Genomic_DNA"/>
</dbReference>
<evidence type="ECO:0000313" key="1">
    <source>
        <dbReference type="EMBL" id="MBE1496335.1"/>
    </source>
</evidence>
<dbReference type="Proteomes" id="UP000631670">
    <property type="component" value="Unassembled WGS sequence"/>
</dbReference>
<proteinExistence type="predicted"/>
<reference evidence="1 2" key="1">
    <citation type="submission" date="2020-10" db="EMBL/GenBank/DDBJ databases">
        <title>Sequencing the genomes of 1000 actinobacteria strains.</title>
        <authorList>
            <person name="Klenk H.-P."/>
        </authorList>
    </citation>
    <scope>NUCLEOTIDE SEQUENCE [LARGE SCALE GENOMIC DNA]</scope>
    <source>
        <strain evidence="1 2">DSM 44653</strain>
    </source>
</reference>